<dbReference type="PANTHER" id="PTHR46488">
    <property type="entry name" value="AP-5 COMPLEX SUBUNIT ZETA-1"/>
    <property type="match status" value="1"/>
</dbReference>
<organism evidence="4 5">
    <name type="scientific">Pomacea canaliculata</name>
    <name type="common">Golden apple snail</name>
    <dbReference type="NCBI Taxonomy" id="400727"/>
    <lineage>
        <taxon>Eukaryota</taxon>
        <taxon>Metazoa</taxon>
        <taxon>Spiralia</taxon>
        <taxon>Lophotrochozoa</taxon>
        <taxon>Mollusca</taxon>
        <taxon>Gastropoda</taxon>
        <taxon>Caenogastropoda</taxon>
        <taxon>Architaenioglossa</taxon>
        <taxon>Ampullarioidea</taxon>
        <taxon>Ampullariidae</taxon>
        <taxon>Pomacea</taxon>
    </lineage>
</organism>
<sequence length="711" mass="80634">MSLFAVEAVLRKLRNVSQDDISNICNSIEDLMLVPERSNECTMMLRQLFVMLQASESKLWWLSKKDFDIQMKAFSFIVAVSSLHGIISQDIVSETSEQLCNWLMNASVFQSPNPYTLNPFRKDASSQVTEIDGTPCRNVFTILNVGQYYTDDQFMNIYSFSLLYKWLYHCTHSSLKSDDKSALGEDATTRRLQGVSRVLQSLVSRSVDYCFRVMDQCERKAKVSSDGELQLACLMEVVVILDLVCKLDAGHLPRVHQEMRRLYTRLMSDLVNIPTVLRILQFFINHSASVVHDPQEIYNHFFNSLLPDHFGNPGLAFDTVVFLVNNLATICYNTNIFSRFFPSILKVLAWHPQTFLKEFVSLLPAMMYPVTALEVFHTLLDLPCVTAALEVMEKAKKSEAPITQGANVEPVSSIEAFHTPARYRPLFSFITRNESGQGDTINKLSSLHKVLEDMRSSARVVYCSQTIPLLLKVWFDVVLEDAEEDFAGQLLPVMLERSGLLFDLPDFKADVIMLLGEKLLLLLKKFPAVLMNQATDIMEFIYITSNIYGRQDFYGNLVYAVGEYSSPMHAPNCSPELVAQYFDALEVVTYEIIGKVLLEEEGVSPKILCHLMSAMAKLSTRCQDLIPRAILCLTKVAKQHYTLTQDSLAQEALVSCAQEHINLLQNPNFAVAILSPSPEIYTGRWHRDKFSLPMIVRGMHRIMVMSSSQRG</sequence>
<evidence type="ECO:0000259" key="3">
    <source>
        <dbReference type="Pfam" id="PF25154"/>
    </source>
</evidence>
<keyword evidence="5" id="KW-1185">Reference proteome</keyword>
<dbReference type="InterPro" id="IPR028222">
    <property type="entry name" value="AP5Z1"/>
</dbReference>
<gene>
    <name evidence="4" type="ORF">C0Q70_00734</name>
</gene>
<dbReference type="AlphaFoldDB" id="A0A2T7PXG7"/>
<feature type="domain" description="AP-5 complex subunit zeta-1 N-terminal TPR" evidence="2">
    <location>
        <begin position="82"/>
        <end position="183"/>
    </location>
</feature>
<dbReference type="Pfam" id="PF25154">
    <property type="entry name" value="TPR_AP5Z1_C"/>
    <property type="match status" value="1"/>
</dbReference>
<evidence type="ECO:0000259" key="2">
    <source>
        <dbReference type="Pfam" id="PF25153"/>
    </source>
</evidence>
<dbReference type="Pfam" id="PF14764">
    <property type="entry name" value="SPG48"/>
    <property type="match status" value="1"/>
</dbReference>
<feature type="domain" description="AP-5 complex subunit zeta-1 C-terminal TPR" evidence="3">
    <location>
        <begin position="358"/>
        <end position="702"/>
    </location>
</feature>
<dbReference type="InterPro" id="IPR056856">
    <property type="entry name" value="TPR_AP5Z1_C"/>
</dbReference>
<comment type="caution">
    <text evidence="4">The sequence shown here is derived from an EMBL/GenBank/DDBJ whole genome shotgun (WGS) entry which is preliminary data.</text>
</comment>
<dbReference type="GO" id="GO:0044599">
    <property type="term" value="C:AP-5 adaptor complex"/>
    <property type="evidence" value="ECO:0007669"/>
    <property type="project" value="InterPro"/>
</dbReference>
<name>A0A2T7PXG7_POMCA</name>
<dbReference type="InterPro" id="IPR056857">
    <property type="entry name" value="TPR_AP5Z1_N"/>
</dbReference>
<evidence type="ECO:0000313" key="5">
    <source>
        <dbReference type="Proteomes" id="UP000245119"/>
    </source>
</evidence>
<dbReference type="Pfam" id="PF25153">
    <property type="entry name" value="TPR_AP5Z1"/>
    <property type="match status" value="1"/>
</dbReference>
<dbReference type="STRING" id="400727.A0A2T7PXG7"/>
<protein>
    <submittedName>
        <fullName evidence="4">Uncharacterized protein</fullName>
    </submittedName>
</protein>
<dbReference type="OrthoDB" id="744564at2759"/>
<dbReference type="Proteomes" id="UP000245119">
    <property type="component" value="Linkage Group LG1"/>
</dbReference>
<proteinExistence type="predicted"/>
<accession>A0A2T7PXG7</accession>
<evidence type="ECO:0000259" key="1">
    <source>
        <dbReference type="Pfam" id="PF14764"/>
    </source>
</evidence>
<dbReference type="EMBL" id="PZQS01000001">
    <property type="protein sequence ID" value="PVD38123.1"/>
    <property type="molecule type" value="Genomic_DNA"/>
</dbReference>
<evidence type="ECO:0000313" key="4">
    <source>
        <dbReference type="EMBL" id="PVD38123.1"/>
    </source>
</evidence>
<dbReference type="PANTHER" id="PTHR46488:SF1">
    <property type="entry name" value="AP-5 COMPLEX SUBUNIT ZETA-1"/>
    <property type="match status" value="1"/>
</dbReference>
<reference evidence="4 5" key="1">
    <citation type="submission" date="2018-04" db="EMBL/GenBank/DDBJ databases">
        <title>The genome of golden apple snail Pomacea canaliculata provides insight into stress tolerance and invasive adaptation.</title>
        <authorList>
            <person name="Liu C."/>
            <person name="Liu B."/>
            <person name="Ren Y."/>
            <person name="Zhang Y."/>
            <person name="Wang H."/>
            <person name="Li S."/>
            <person name="Jiang F."/>
            <person name="Yin L."/>
            <person name="Zhang G."/>
            <person name="Qian W."/>
            <person name="Fan W."/>
        </authorList>
    </citation>
    <scope>NUCLEOTIDE SEQUENCE [LARGE SCALE GENOMIC DNA]</scope>
    <source>
        <strain evidence="4">SZHN2017</strain>
        <tissue evidence="4">Muscle</tissue>
    </source>
</reference>
<feature type="domain" description="AP-5 complex subunit zeta-1 ARM repeats" evidence="1">
    <location>
        <begin position="229"/>
        <end position="346"/>
    </location>
</feature>
<dbReference type="InterPro" id="IPR055450">
    <property type="entry name" value="AP5Z1_ARM"/>
</dbReference>